<comment type="caution">
    <text evidence="2">The sequence shown here is derived from an EMBL/GenBank/DDBJ whole genome shotgun (WGS) entry which is preliminary data.</text>
</comment>
<reference evidence="2" key="1">
    <citation type="journal article" date="2020" name="Cell">
        <title>Large-Scale Comparative Analyses of Tick Genomes Elucidate Their Genetic Diversity and Vector Capacities.</title>
        <authorList>
            <consortium name="Tick Genome and Microbiome Consortium (TIGMIC)"/>
            <person name="Jia N."/>
            <person name="Wang J."/>
            <person name="Shi W."/>
            <person name="Du L."/>
            <person name="Sun Y."/>
            <person name="Zhan W."/>
            <person name="Jiang J.F."/>
            <person name="Wang Q."/>
            <person name="Zhang B."/>
            <person name="Ji P."/>
            <person name="Bell-Sakyi L."/>
            <person name="Cui X.M."/>
            <person name="Yuan T.T."/>
            <person name="Jiang B.G."/>
            <person name="Yang W.F."/>
            <person name="Lam T.T."/>
            <person name="Chang Q.C."/>
            <person name="Ding S.J."/>
            <person name="Wang X.J."/>
            <person name="Zhu J.G."/>
            <person name="Ruan X.D."/>
            <person name="Zhao L."/>
            <person name="Wei J.T."/>
            <person name="Ye R.Z."/>
            <person name="Que T.C."/>
            <person name="Du C.H."/>
            <person name="Zhou Y.H."/>
            <person name="Cheng J.X."/>
            <person name="Dai P.F."/>
            <person name="Guo W.B."/>
            <person name="Han X.H."/>
            <person name="Huang E.J."/>
            <person name="Li L.F."/>
            <person name="Wei W."/>
            <person name="Gao Y.C."/>
            <person name="Liu J.Z."/>
            <person name="Shao H.Z."/>
            <person name="Wang X."/>
            <person name="Wang C.C."/>
            <person name="Yang T.C."/>
            <person name="Huo Q.B."/>
            <person name="Li W."/>
            <person name="Chen H.Y."/>
            <person name="Chen S.E."/>
            <person name="Zhou L.G."/>
            <person name="Ni X.B."/>
            <person name="Tian J.H."/>
            <person name="Sheng Y."/>
            <person name="Liu T."/>
            <person name="Pan Y.S."/>
            <person name="Xia L.Y."/>
            <person name="Li J."/>
            <person name="Zhao F."/>
            <person name="Cao W.C."/>
        </authorList>
    </citation>
    <scope>NUCLEOTIDE SEQUENCE</scope>
    <source>
        <strain evidence="2">Rmic-2018</strain>
    </source>
</reference>
<dbReference type="AlphaFoldDB" id="A0A9J6D5U3"/>
<evidence type="ECO:0000256" key="1">
    <source>
        <dbReference type="SAM" id="MobiDB-lite"/>
    </source>
</evidence>
<gene>
    <name evidence="2" type="ORF">HPB51_018251</name>
</gene>
<sequence length="197" mass="22451">MRDAGISEGPSLFHAPLHRSAAQRRLKGSHPRRKRALPSRTLQLYTTAKARTTYFSAILTPCFLPSFATAPKNDTRRRGVECTCRRFVTAANRKHPAPRPGIVEKQERYRLSVVVRQPKRPREGQSAVFRPPVGQWLSRLALRDEAAQRAVKMGNRRENPMSAGREREKGGKEPTGYQTLLKLWALGWRVRQFAVQN</sequence>
<name>A0A9J6D5U3_RHIMP</name>
<reference evidence="2" key="2">
    <citation type="submission" date="2021-09" db="EMBL/GenBank/DDBJ databases">
        <authorList>
            <person name="Jia N."/>
            <person name="Wang J."/>
            <person name="Shi W."/>
            <person name="Du L."/>
            <person name="Sun Y."/>
            <person name="Zhan W."/>
            <person name="Jiang J."/>
            <person name="Wang Q."/>
            <person name="Zhang B."/>
            <person name="Ji P."/>
            <person name="Sakyi L.B."/>
            <person name="Cui X."/>
            <person name="Yuan T."/>
            <person name="Jiang B."/>
            <person name="Yang W."/>
            <person name="Lam T.T.-Y."/>
            <person name="Chang Q."/>
            <person name="Ding S."/>
            <person name="Wang X."/>
            <person name="Zhu J."/>
            <person name="Ruan X."/>
            <person name="Zhao L."/>
            <person name="Wei J."/>
            <person name="Que T."/>
            <person name="Du C."/>
            <person name="Cheng J."/>
            <person name="Dai P."/>
            <person name="Han X."/>
            <person name="Huang E."/>
            <person name="Gao Y."/>
            <person name="Liu J."/>
            <person name="Shao H."/>
            <person name="Ye R."/>
            <person name="Li L."/>
            <person name="Wei W."/>
            <person name="Wang X."/>
            <person name="Wang C."/>
            <person name="Huo Q."/>
            <person name="Li W."/>
            <person name="Guo W."/>
            <person name="Chen H."/>
            <person name="Chen S."/>
            <person name="Zhou L."/>
            <person name="Zhou L."/>
            <person name="Ni X."/>
            <person name="Tian J."/>
            <person name="Zhou Y."/>
            <person name="Sheng Y."/>
            <person name="Liu T."/>
            <person name="Pan Y."/>
            <person name="Xia L."/>
            <person name="Li J."/>
            <person name="Zhao F."/>
            <person name="Cao W."/>
        </authorList>
    </citation>
    <scope>NUCLEOTIDE SEQUENCE</scope>
    <source>
        <strain evidence="2">Rmic-2018</strain>
        <tissue evidence="2">Larvae</tissue>
    </source>
</reference>
<accession>A0A9J6D5U3</accession>
<evidence type="ECO:0000313" key="3">
    <source>
        <dbReference type="Proteomes" id="UP000821866"/>
    </source>
</evidence>
<organism evidence="2 3">
    <name type="scientific">Rhipicephalus microplus</name>
    <name type="common">Cattle tick</name>
    <name type="synonym">Boophilus microplus</name>
    <dbReference type="NCBI Taxonomy" id="6941"/>
    <lineage>
        <taxon>Eukaryota</taxon>
        <taxon>Metazoa</taxon>
        <taxon>Ecdysozoa</taxon>
        <taxon>Arthropoda</taxon>
        <taxon>Chelicerata</taxon>
        <taxon>Arachnida</taxon>
        <taxon>Acari</taxon>
        <taxon>Parasitiformes</taxon>
        <taxon>Ixodida</taxon>
        <taxon>Ixodoidea</taxon>
        <taxon>Ixodidae</taxon>
        <taxon>Rhipicephalinae</taxon>
        <taxon>Rhipicephalus</taxon>
        <taxon>Boophilus</taxon>
    </lineage>
</organism>
<keyword evidence="3" id="KW-1185">Reference proteome</keyword>
<feature type="region of interest" description="Disordered" evidence="1">
    <location>
        <begin position="152"/>
        <end position="174"/>
    </location>
</feature>
<evidence type="ECO:0000313" key="2">
    <source>
        <dbReference type="EMBL" id="KAH8009558.1"/>
    </source>
</evidence>
<proteinExistence type="predicted"/>
<protein>
    <submittedName>
        <fullName evidence="2">Uncharacterized protein</fullName>
    </submittedName>
</protein>
<feature type="region of interest" description="Disordered" evidence="1">
    <location>
        <begin position="1"/>
        <end position="39"/>
    </location>
</feature>
<feature type="compositionally biased region" description="Basic and acidic residues" evidence="1">
    <location>
        <begin position="155"/>
        <end position="172"/>
    </location>
</feature>
<dbReference type="Proteomes" id="UP000821866">
    <property type="component" value="Chromosome 9"/>
</dbReference>
<feature type="compositionally biased region" description="Basic residues" evidence="1">
    <location>
        <begin position="21"/>
        <end position="37"/>
    </location>
</feature>
<dbReference type="EMBL" id="JABSTU010000011">
    <property type="protein sequence ID" value="KAH8009558.1"/>
    <property type="molecule type" value="Genomic_DNA"/>
</dbReference>